<accession>A0AAU9KES3</accession>
<evidence type="ECO:0000256" key="4">
    <source>
        <dbReference type="ARBA" id="ARBA00022833"/>
    </source>
</evidence>
<keyword evidence="3" id="KW-0479">Metal-binding</keyword>
<dbReference type="GO" id="GO:0008270">
    <property type="term" value="F:zinc ion binding"/>
    <property type="evidence" value="ECO:0007669"/>
    <property type="project" value="TreeGrafter"/>
</dbReference>
<dbReference type="Pfam" id="PF10601">
    <property type="entry name" value="zf-LITAF-like"/>
    <property type="match status" value="1"/>
</dbReference>
<comment type="similarity">
    <text evidence="2">Belongs to the CDIP1/LITAF family.</text>
</comment>
<dbReference type="Proteomes" id="UP001162131">
    <property type="component" value="Unassembled WGS sequence"/>
</dbReference>
<feature type="transmembrane region" description="Helical" evidence="6">
    <location>
        <begin position="143"/>
        <end position="164"/>
    </location>
</feature>
<keyword evidence="9" id="KW-1185">Reference proteome</keyword>
<dbReference type="GO" id="GO:0016020">
    <property type="term" value="C:membrane"/>
    <property type="evidence" value="ECO:0007669"/>
    <property type="project" value="UniProtKB-SubCell"/>
</dbReference>
<proteinExistence type="inferred from homology"/>
<sequence length="184" mass="20787">MKTENRCLSPGYFQSSIDPSVSTMLPSLQSPDIRGSTSTFTPEVTNSPQLRTLGQRLQEKFRNLQNEYGRASEPAPESIVQVNQSRFSLPSIISGEIHEAKFIDENSEIDAYEVDLDRPLLRWCAYCNAETTTRSEYSNSTTAFWSAVGIFLMGGVFGCFMIPYMTNKCKDIKYVCHKCQHTIN</sequence>
<dbReference type="InterPro" id="IPR037519">
    <property type="entry name" value="LITAF_fam"/>
</dbReference>
<evidence type="ECO:0000313" key="9">
    <source>
        <dbReference type="Proteomes" id="UP001162131"/>
    </source>
</evidence>
<evidence type="ECO:0000256" key="6">
    <source>
        <dbReference type="SAM" id="Phobius"/>
    </source>
</evidence>
<dbReference type="PANTHER" id="PTHR23292:SF6">
    <property type="entry name" value="FI16602P1-RELATED"/>
    <property type="match status" value="1"/>
</dbReference>
<dbReference type="AlphaFoldDB" id="A0AAU9KES3"/>
<evidence type="ECO:0000256" key="5">
    <source>
        <dbReference type="ARBA" id="ARBA00023136"/>
    </source>
</evidence>
<dbReference type="PANTHER" id="PTHR23292">
    <property type="entry name" value="LIPOPOLYSACCHARIDE-INDUCED TUMOR NECROSIS FACTOR-ALPHA FACTOR"/>
    <property type="match status" value="1"/>
</dbReference>
<comment type="subcellular location">
    <subcellularLocation>
        <location evidence="1">Membrane</location>
        <topology evidence="1">Peripheral membrane protein</topology>
    </subcellularLocation>
</comment>
<feature type="domain" description="LITAF" evidence="7">
    <location>
        <begin position="104"/>
        <end position="184"/>
    </location>
</feature>
<keyword evidence="6" id="KW-0812">Transmembrane</keyword>
<organism evidence="8 9">
    <name type="scientific">Blepharisma stoltei</name>
    <dbReference type="NCBI Taxonomy" id="1481888"/>
    <lineage>
        <taxon>Eukaryota</taxon>
        <taxon>Sar</taxon>
        <taxon>Alveolata</taxon>
        <taxon>Ciliophora</taxon>
        <taxon>Postciliodesmatophora</taxon>
        <taxon>Heterotrichea</taxon>
        <taxon>Heterotrichida</taxon>
        <taxon>Blepharismidae</taxon>
        <taxon>Blepharisma</taxon>
    </lineage>
</organism>
<dbReference type="SMART" id="SM00714">
    <property type="entry name" value="LITAF"/>
    <property type="match status" value="1"/>
</dbReference>
<dbReference type="InterPro" id="IPR006629">
    <property type="entry name" value="LITAF"/>
</dbReference>
<reference evidence="8" key="1">
    <citation type="submission" date="2021-09" db="EMBL/GenBank/DDBJ databases">
        <authorList>
            <consortium name="AG Swart"/>
            <person name="Singh M."/>
            <person name="Singh A."/>
            <person name="Seah K."/>
            <person name="Emmerich C."/>
        </authorList>
    </citation>
    <scope>NUCLEOTIDE SEQUENCE</scope>
    <source>
        <strain evidence="8">ATCC30299</strain>
    </source>
</reference>
<dbReference type="PROSITE" id="PS51837">
    <property type="entry name" value="LITAF"/>
    <property type="match status" value="1"/>
</dbReference>
<keyword evidence="5 6" id="KW-0472">Membrane</keyword>
<name>A0AAU9KES3_9CILI</name>
<dbReference type="EMBL" id="CAJZBQ010000063">
    <property type="protein sequence ID" value="CAG9335820.1"/>
    <property type="molecule type" value="Genomic_DNA"/>
</dbReference>
<evidence type="ECO:0000313" key="8">
    <source>
        <dbReference type="EMBL" id="CAG9335820.1"/>
    </source>
</evidence>
<evidence type="ECO:0000256" key="3">
    <source>
        <dbReference type="ARBA" id="ARBA00022723"/>
    </source>
</evidence>
<protein>
    <recommendedName>
        <fullName evidence="7">LITAF domain-containing protein</fullName>
    </recommendedName>
</protein>
<evidence type="ECO:0000256" key="1">
    <source>
        <dbReference type="ARBA" id="ARBA00004170"/>
    </source>
</evidence>
<comment type="caution">
    <text evidence="8">The sequence shown here is derived from an EMBL/GenBank/DDBJ whole genome shotgun (WGS) entry which is preliminary data.</text>
</comment>
<evidence type="ECO:0000256" key="2">
    <source>
        <dbReference type="ARBA" id="ARBA00005975"/>
    </source>
</evidence>
<evidence type="ECO:0000259" key="7">
    <source>
        <dbReference type="PROSITE" id="PS51837"/>
    </source>
</evidence>
<keyword evidence="6" id="KW-1133">Transmembrane helix</keyword>
<gene>
    <name evidence="8" type="ORF">BSTOLATCC_MIC65140</name>
</gene>
<keyword evidence="4" id="KW-0862">Zinc</keyword>